<proteinExistence type="predicted"/>
<reference evidence="2 3" key="1">
    <citation type="submission" date="2015-07" db="EMBL/GenBank/DDBJ databases">
        <title>Comparative genomics of the Sigatoka disease complex on banana suggests a link between parallel evolutionary changes in Pseudocercospora fijiensis and Pseudocercospora eumusae and increased virulence on the banana host.</title>
        <authorList>
            <person name="Chang T.-C."/>
            <person name="Salvucci A."/>
            <person name="Crous P.W."/>
            <person name="Stergiopoulos I."/>
        </authorList>
    </citation>
    <scope>NUCLEOTIDE SEQUENCE [LARGE SCALE GENOMIC DNA]</scope>
    <source>
        <strain evidence="2 3">CBS 116634</strain>
    </source>
</reference>
<evidence type="ECO:0000313" key="2">
    <source>
        <dbReference type="EMBL" id="KXT14741.1"/>
    </source>
</evidence>
<dbReference type="OrthoDB" id="376826at2759"/>
<gene>
    <name evidence="2" type="ORF">AC579_4416</name>
</gene>
<evidence type="ECO:0000313" key="3">
    <source>
        <dbReference type="Proteomes" id="UP000073492"/>
    </source>
</evidence>
<dbReference type="Proteomes" id="UP000073492">
    <property type="component" value="Unassembled WGS sequence"/>
</dbReference>
<feature type="region of interest" description="Disordered" evidence="1">
    <location>
        <begin position="300"/>
        <end position="343"/>
    </location>
</feature>
<name>A0A139IJ24_9PEZI</name>
<protein>
    <submittedName>
        <fullName evidence="2">Uncharacterized protein</fullName>
    </submittedName>
</protein>
<sequence length="343" mass="38712">MYQRCVTFTCTIFCCTCTLQDCDVCDRCFRHVYVQTKSYPPRSTKLPYRSPLPSPLSPLSRLPLPSLNCPASTLPLTAHETRPHRIARNDSTRLLSTQTQSRRMPHSTTETLINGDKSSSKFISHLASYPAVHDGIETYKANPYGKKSLEVADGAYVRFAKPVEPYLQKPYSYAQPYVQKADELADASLTKVEGHFPIVKEDTTTIVDTAKGYIFWPYSYLTGTFNDEYEKTAKHNNRGQGVGTLVQATISTQLRIASDFFQTVADILGPKYEEGKKKGSEYVRDVKDNADHYKQLGQEKLSEYNKHGQQKVDEAQKVGQQKADEAKDQAKQTKEEAKQKAQK</sequence>
<organism evidence="2 3">
    <name type="scientific">Pseudocercospora musae</name>
    <dbReference type="NCBI Taxonomy" id="113226"/>
    <lineage>
        <taxon>Eukaryota</taxon>
        <taxon>Fungi</taxon>
        <taxon>Dikarya</taxon>
        <taxon>Ascomycota</taxon>
        <taxon>Pezizomycotina</taxon>
        <taxon>Dothideomycetes</taxon>
        <taxon>Dothideomycetidae</taxon>
        <taxon>Mycosphaerellales</taxon>
        <taxon>Mycosphaerellaceae</taxon>
        <taxon>Pseudocercospora</taxon>
    </lineage>
</organism>
<comment type="caution">
    <text evidence="2">The sequence shown here is derived from an EMBL/GenBank/DDBJ whole genome shotgun (WGS) entry which is preliminary data.</text>
</comment>
<dbReference type="EMBL" id="LFZO01000076">
    <property type="protein sequence ID" value="KXT14741.1"/>
    <property type="molecule type" value="Genomic_DNA"/>
</dbReference>
<evidence type="ECO:0000256" key="1">
    <source>
        <dbReference type="SAM" id="MobiDB-lite"/>
    </source>
</evidence>
<dbReference type="AlphaFoldDB" id="A0A139IJ24"/>
<accession>A0A139IJ24</accession>
<keyword evidence="3" id="KW-1185">Reference proteome</keyword>